<dbReference type="Pfam" id="PF06691">
    <property type="entry name" value="DUF1189"/>
    <property type="match status" value="1"/>
</dbReference>
<feature type="transmembrane region" description="Helical" evidence="1">
    <location>
        <begin position="12"/>
        <end position="33"/>
    </location>
</feature>
<dbReference type="Proteomes" id="UP000243739">
    <property type="component" value="Unassembled WGS sequence"/>
</dbReference>
<gene>
    <name evidence="2" type="ORF">BHF71_09820</name>
</gene>
<evidence type="ECO:0000313" key="2">
    <source>
        <dbReference type="EMBL" id="OEF99170.1"/>
    </source>
</evidence>
<dbReference type="STRING" id="337097.BHF71_09820"/>
<organism evidence="2 3">
    <name type="scientific">Vulcanibacillus modesticaldus</name>
    <dbReference type="NCBI Taxonomy" id="337097"/>
    <lineage>
        <taxon>Bacteria</taxon>
        <taxon>Bacillati</taxon>
        <taxon>Bacillota</taxon>
        <taxon>Bacilli</taxon>
        <taxon>Bacillales</taxon>
        <taxon>Bacillaceae</taxon>
        <taxon>Vulcanibacillus</taxon>
    </lineage>
</organism>
<feature type="transmembrane region" description="Helical" evidence="1">
    <location>
        <begin position="178"/>
        <end position="198"/>
    </location>
</feature>
<evidence type="ECO:0000256" key="1">
    <source>
        <dbReference type="SAM" id="Phobius"/>
    </source>
</evidence>
<dbReference type="InterPro" id="IPR009574">
    <property type="entry name" value="DUF1189"/>
</dbReference>
<keyword evidence="1" id="KW-0472">Membrane</keyword>
<reference evidence="2 3" key="1">
    <citation type="submission" date="2016-09" db="EMBL/GenBank/DDBJ databases">
        <title>Draft genome sequence for the type strain of Vulcanibacillus modesticaldus BR, a strictly anaerobic, moderately thermophilic, and nitrate-reducing bacterium from deep sea-hydrothermal vents of the Mid-Atlantic Ridge.</title>
        <authorList>
            <person name="Abin C.A."/>
            <person name="Hollibaugh J.T."/>
        </authorList>
    </citation>
    <scope>NUCLEOTIDE SEQUENCE [LARGE SCALE GENOMIC DNA]</scope>
    <source>
        <strain evidence="2 3">BR</strain>
    </source>
</reference>
<name>A0A1D2YTY3_9BACI</name>
<evidence type="ECO:0000313" key="3">
    <source>
        <dbReference type="Proteomes" id="UP000243739"/>
    </source>
</evidence>
<sequence>MNFIFDKIKNKSVFLAIILIISASLNISVSYFVNSLEYKENMKKSYELLFERIEEFSIVDGQLIYEYQEKYYSNGDFAILFLTDSKEIYENNYILFQKEYLEIKIKGQSTAISYSDIFNNSDDIKEKIFVTLFDIFNIITLMNMSYTLFYTLLTIAILSMITLYYVNRTHGMLTYKNIWNITSLSLFISSFIIGVFSINFKFDFIYTFVFMVIFTSLIVFKATILNYRGK</sequence>
<comment type="caution">
    <text evidence="2">The sequence shown here is derived from an EMBL/GenBank/DDBJ whole genome shotgun (WGS) entry which is preliminary data.</text>
</comment>
<feature type="transmembrane region" description="Helical" evidence="1">
    <location>
        <begin position="147"/>
        <end position="166"/>
    </location>
</feature>
<dbReference type="RefSeq" id="WP_069656958.1">
    <property type="nucleotide sequence ID" value="NZ_MIJF01000031.1"/>
</dbReference>
<keyword evidence="1" id="KW-1133">Transmembrane helix</keyword>
<protein>
    <recommendedName>
        <fullName evidence="4">DUF1189 domain-containing protein</fullName>
    </recommendedName>
</protein>
<dbReference type="EMBL" id="MIJF01000031">
    <property type="protein sequence ID" value="OEF99170.1"/>
    <property type="molecule type" value="Genomic_DNA"/>
</dbReference>
<proteinExistence type="predicted"/>
<dbReference type="AlphaFoldDB" id="A0A1D2YTY3"/>
<evidence type="ECO:0008006" key="4">
    <source>
        <dbReference type="Google" id="ProtNLM"/>
    </source>
</evidence>
<feature type="transmembrane region" description="Helical" evidence="1">
    <location>
        <begin position="204"/>
        <end position="224"/>
    </location>
</feature>
<accession>A0A1D2YTY3</accession>
<keyword evidence="3" id="KW-1185">Reference proteome</keyword>
<keyword evidence="1" id="KW-0812">Transmembrane</keyword>